<dbReference type="Pfam" id="PF00486">
    <property type="entry name" value="Trans_reg_C"/>
    <property type="match status" value="1"/>
</dbReference>
<dbReference type="InterPro" id="IPR016032">
    <property type="entry name" value="Sig_transdc_resp-reg_C-effctor"/>
</dbReference>
<comment type="similarity">
    <text evidence="1">Belongs to the AfsR/DnrI/RedD regulatory family.</text>
</comment>
<keyword evidence="8" id="KW-1185">Reference proteome</keyword>
<accession>A0ABV6A6V6</accession>
<evidence type="ECO:0000259" key="6">
    <source>
        <dbReference type="PROSITE" id="PS51755"/>
    </source>
</evidence>
<comment type="caution">
    <text evidence="7">The sequence shown here is derived from an EMBL/GenBank/DDBJ whole genome shotgun (WGS) entry which is preliminary data.</text>
</comment>
<evidence type="ECO:0000256" key="2">
    <source>
        <dbReference type="ARBA" id="ARBA00023015"/>
    </source>
</evidence>
<keyword evidence="3 5" id="KW-0238">DNA-binding</keyword>
<dbReference type="Pfam" id="PF03704">
    <property type="entry name" value="BTAD"/>
    <property type="match status" value="1"/>
</dbReference>
<evidence type="ECO:0000313" key="8">
    <source>
        <dbReference type="Proteomes" id="UP001589693"/>
    </source>
</evidence>
<dbReference type="Proteomes" id="UP001589693">
    <property type="component" value="Unassembled WGS sequence"/>
</dbReference>
<dbReference type="SUPFAM" id="SSF48452">
    <property type="entry name" value="TPR-like"/>
    <property type="match status" value="3"/>
</dbReference>
<dbReference type="RefSeq" id="WP_377861053.1">
    <property type="nucleotide sequence ID" value="NZ_JBHLZU010000030.1"/>
</dbReference>
<dbReference type="InterPro" id="IPR051677">
    <property type="entry name" value="AfsR-DnrI-RedD_regulator"/>
</dbReference>
<proteinExistence type="inferred from homology"/>
<dbReference type="InterPro" id="IPR003593">
    <property type="entry name" value="AAA+_ATPase"/>
</dbReference>
<evidence type="ECO:0000256" key="5">
    <source>
        <dbReference type="PROSITE-ProRule" id="PRU01091"/>
    </source>
</evidence>
<dbReference type="CDD" id="cd15831">
    <property type="entry name" value="BTAD"/>
    <property type="match status" value="1"/>
</dbReference>
<dbReference type="SMART" id="SM00862">
    <property type="entry name" value="Trans_reg_C"/>
    <property type="match status" value="1"/>
</dbReference>
<dbReference type="SMART" id="SM00028">
    <property type="entry name" value="TPR"/>
    <property type="match status" value="9"/>
</dbReference>
<dbReference type="PANTHER" id="PTHR35807:SF1">
    <property type="entry name" value="TRANSCRIPTIONAL REGULATOR REDD"/>
    <property type="match status" value="1"/>
</dbReference>
<evidence type="ECO:0000313" key="7">
    <source>
        <dbReference type="EMBL" id="MFB9908897.1"/>
    </source>
</evidence>
<dbReference type="SUPFAM" id="SSF46894">
    <property type="entry name" value="C-terminal effector domain of the bipartite response regulators"/>
    <property type="match status" value="1"/>
</dbReference>
<dbReference type="PANTHER" id="PTHR35807">
    <property type="entry name" value="TRANSCRIPTIONAL REGULATOR REDD-RELATED"/>
    <property type="match status" value="1"/>
</dbReference>
<dbReference type="Gene3D" id="1.25.40.10">
    <property type="entry name" value="Tetratricopeptide repeat domain"/>
    <property type="match status" value="3"/>
</dbReference>
<dbReference type="PROSITE" id="PS51755">
    <property type="entry name" value="OMPR_PHOB"/>
    <property type="match status" value="1"/>
</dbReference>
<evidence type="ECO:0000256" key="3">
    <source>
        <dbReference type="ARBA" id="ARBA00023125"/>
    </source>
</evidence>
<dbReference type="SMART" id="SM01043">
    <property type="entry name" value="BTAD"/>
    <property type="match status" value="1"/>
</dbReference>
<reference evidence="7 8" key="1">
    <citation type="submission" date="2024-09" db="EMBL/GenBank/DDBJ databases">
        <authorList>
            <person name="Sun Q."/>
            <person name="Mori K."/>
        </authorList>
    </citation>
    <scope>NUCLEOTIDE SEQUENCE [LARGE SCALE GENOMIC DNA]</scope>
    <source>
        <strain evidence="7 8">TBRC 7907</strain>
    </source>
</reference>
<dbReference type="CDD" id="cd00383">
    <property type="entry name" value="trans_reg_C"/>
    <property type="match status" value="1"/>
</dbReference>
<dbReference type="InterPro" id="IPR001867">
    <property type="entry name" value="OmpR/PhoB-type_DNA-bd"/>
</dbReference>
<dbReference type="Pfam" id="PF13424">
    <property type="entry name" value="TPR_12"/>
    <property type="match status" value="2"/>
</dbReference>
<keyword evidence="4" id="KW-0804">Transcription</keyword>
<dbReference type="InterPro" id="IPR005158">
    <property type="entry name" value="BTAD"/>
</dbReference>
<feature type="domain" description="OmpR/PhoB-type" evidence="6">
    <location>
        <begin position="1"/>
        <end position="94"/>
    </location>
</feature>
<dbReference type="InterPro" id="IPR019734">
    <property type="entry name" value="TPR_rpt"/>
</dbReference>
<protein>
    <submittedName>
        <fullName evidence="7">BTAD domain-containing putative transcriptional regulator</fullName>
    </submittedName>
</protein>
<keyword evidence="2" id="KW-0805">Transcription regulation</keyword>
<dbReference type="InterPro" id="IPR002182">
    <property type="entry name" value="NB-ARC"/>
</dbReference>
<dbReference type="Gene3D" id="1.10.10.10">
    <property type="entry name" value="Winged helix-like DNA-binding domain superfamily/Winged helix DNA-binding domain"/>
    <property type="match status" value="1"/>
</dbReference>
<dbReference type="PRINTS" id="PR00364">
    <property type="entry name" value="DISEASERSIST"/>
</dbReference>
<dbReference type="SMART" id="SM00382">
    <property type="entry name" value="AAA"/>
    <property type="match status" value="1"/>
</dbReference>
<dbReference type="EMBL" id="JBHLZU010000030">
    <property type="protein sequence ID" value="MFB9908897.1"/>
    <property type="molecule type" value="Genomic_DNA"/>
</dbReference>
<dbReference type="Pfam" id="PF00931">
    <property type="entry name" value="NB-ARC"/>
    <property type="match status" value="1"/>
</dbReference>
<dbReference type="InterPro" id="IPR011990">
    <property type="entry name" value="TPR-like_helical_dom_sf"/>
</dbReference>
<evidence type="ECO:0000256" key="1">
    <source>
        <dbReference type="ARBA" id="ARBA00005820"/>
    </source>
</evidence>
<dbReference type="InterPro" id="IPR027417">
    <property type="entry name" value="P-loop_NTPase"/>
</dbReference>
<name>A0ABV6A6V6_9PSEU</name>
<gene>
    <name evidence="7" type="ORF">ACFFQA_33585</name>
</gene>
<dbReference type="Gene3D" id="3.40.50.300">
    <property type="entry name" value="P-loop containing nucleotide triphosphate hydrolases"/>
    <property type="match status" value="1"/>
</dbReference>
<dbReference type="InterPro" id="IPR036388">
    <property type="entry name" value="WH-like_DNA-bd_sf"/>
</dbReference>
<evidence type="ECO:0000256" key="4">
    <source>
        <dbReference type="ARBA" id="ARBA00023163"/>
    </source>
</evidence>
<organism evidence="7 8">
    <name type="scientific">Allokutzneria oryzae</name>
    <dbReference type="NCBI Taxonomy" id="1378989"/>
    <lineage>
        <taxon>Bacteria</taxon>
        <taxon>Bacillati</taxon>
        <taxon>Actinomycetota</taxon>
        <taxon>Actinomycetes</taxon>
        <taxon>Pseudonocardiales</taxon>
        <taxon>Pseudonocardiaceae</taxon>
        <taxon>Allokutzneria</taxon>
    </lineage>
</organism>
<sequence length="1063" mass="115071">MPPDVRFRVLGPLELAVDGVPVPVQAAKQRVVLAMLLLRSGRAVPVGDLIEALWGDDPPAEARNALQVHVMRLRRVIGGDLLRTVRGGYTMLLAPEQLDLLRLRDLVERAARCREDGSEEAEHALLEEALRLWRGPILAEVDSEPLRRNEITSLLEMLLGALERRVELDLAAGRHQELIGELTTLTADHPLRERFWAQLMLALYRSGQQAEALSAYRRITALLRAELGVGPGTSLRELHQAILSGSHDLAETPTRAAPRVVPAQLPPDLADFVGRADRVEFVEHSLLPAEGQRSVPVTVISGSPGVGKTALAVRVAHRLKRGFPDGQLYVDLRGYASGPPVTTVEVLSRFLRALGVRPEQIPMDVDEQSALYRSALSGKRVLVVLDNASAADQIRALLPGDPGCSVLVTGRNELRGLVVGHGARTLRLEPLGVEDSTALLAGMLGPEVAKDPAAAELAELCGHLPLALRIAGVNLAGRVNPSPAAYVEELRHGNRLAALAVSDESAAAVHAVFGLSYSALKPEARRLFRRLGLVPGPDFGPHVAAALLEETPMRASVLLEQLAAVNVLAMCGPNRYYLHDLLRLYAEQLCGVEESHGERESTVERLLDHYLRAADRAARVAHPDISRIGLPQTEQRPWLPSFANRDSAIEWLDSERLNLVAAARCRTHPLSVHLADTARLYFSSGGHIAEWRTIADAGLVTARKLGDRRGEAAVHNSFARLYSDLAEYEAAAEQCRQGLALCDEGLPPKVEVSFLNNLGTVYAELGDTMRAQGCFERSLARSQVSGPPHVEALGMLNLGAIYIYRGLLADAVRVQSDAVEMSARLGFSTIEVLTSNNLGIGYRELGEYAKAVDSLDHALQRSRELGLRSGEAAVLSSLAEVYRDLDEHERAYELCLEAITTARATQRRKTVADAVNVAGGIELGRGRPEHALDWYREGLELAREANFTYGEISALTGLAETSRVLGQPTDALGLVQLAESHARRVAFRLCEGKAISARARINHDLGELDTAATHARRAVAVHTETGHRLGAARSLVLLGVLGDEQAAAEAARILADLGVPPAT</sequence>
<feature type="DNA-binding region" description="OmpR/PhoB-type" evidence="5">
    <location>
        <begin position="1"/>
        <end position="94"/>
    </location>
</feature>
<dbReference type="SUPFAM" id="SSF52540">
    <property type="entry name" value="P-loop containing nucleoside triphosphate hydrolases"/>
    <property type="match status" value="1"/>
</dbReference>